<keyword evidence="1" id="KW-1133">Transmembrane helix</keyword>
<proteinExistence type="predicted"/>
<keyword evidence="5" id="KW-1185">Reference proteome</keyword>
<comment type="caution">
    <text evidence="4">The sequence shown here is derived from an EMBL/GenBank/DDBJ whole genome shotgun (WGS) entry which is preliminary data.</text>
</comment>
<dbReference type="OrthoDB" id="5800709at2"/>
<evidence type="ECO:0000313" key="5">
    <source>
        <dbReference type="Proteomes" id="UP000294071"/>
    </source>
</evidence>
<feature type="chain" id="PRO_5020397775" evidence="2">
    <location>
        <begin position="28"/>
        <end position="297"/>
    </location>
</feature>
<evidence type="ECO:0000259" key="3">
    <source>
        <dbReference type="Pfam" id="PF14344"/>
    </source>
</evidence>
<sequence>MKTLTWISLVGSLAITGVASVVPAAQAAEPDTTRLTVVQAVPGQTLDVDLDGRAISADSATGDVVGPFEVTAGRHDVTFSDGTGEVVVRTSVELTSGAAQDLVVHLPAQIDGAPLATLYTTPTTPIGVDKARVLIAHTASVAPADVRLDGSVVFTNIANGEFATADVAQGDHVAELLPSGLTSRPILGPLDVSLAPATATMVYAVGDTGSDSMQAITHTISLSPNGTTPPAAIEAGSAGLAAGIHVTPFTSDGDAAAAGTPEAGWRVLGGAAVVTLLGMVFVELGRTRRRIRVDASS</sequence>
<evidence type="ECO:0000256" key="1">
    <source>
        <dbReference type="SAM" id="Phobius"/>
    </source>
</evidence>
<reference evidence="4 5" key="1">
    <citation type="submission" date="2019-01" db="EMBL/GenBank/DDBJ databases">
        <title>Novel species of Nocardioides.</title>
        <authorList>
            <person name="Liu Q."/>
            <person name="Xin Y.-H."/>
        </authorList>
    </citation>
    <scope>NUCLEOTIDE SEQUENCE [LARGE SCALE GENOMIC DNA]</scope>
    <source>
        <strain evidence="4 5">CGMCC 4.6882</strain>
    </source>
</reference>
<dbReference type="RefSeq" id="WP_129399201.1">
    <property type="nucleotide sequence ID" value="NZ_SDWT01000001.1"/>
</dbReference>
<protein>
    <submittedName>
        <fullName evidence="4">DUF4397 domain-containing protein</fullName>
    </submittedName>
</protein>
<dbReference type="Proteomes" id="UP000294071">
    <property type="component" value="Unassembled WGS sequence"/>
</dbReference>
<dbReference type="Pfam" id="PF14344">
    <property type="entry name" value="DUF4397"/>
    <property type="match status" value="1"/>
</dbReference>
<keyword evidence="1" id="KW-0812">Transmembrane</keyword>
<gene>
    <name evidence="4" type="ORF">EUA93_05400</name>
</gene>
<keyword evidence="1" id="KW-0472">Membrane</keyword>
<accession>A0A4Q2S0L9</accession>
<feature type="domain" description="DUF4397" evidence="3">
    <location>
        <begin position="35"/>
        <end position="144"/>
    </location>
</feature>
<dbReference type="AlphaFoldDB" id="A0A4Q2S0L9"/>
<keyword evidence="2" id="KW-0732">Signal</keyword>
<organism evidence="4 5">
    <name type="scientific">Nocardioides oleivorans</name>
    <dbReference type="NCBI Taxonomy" id="273676"/>
    <lineage>
        <taxon>Bacteria</taxon>
        <taxon>Bacillati</taxon>
        <taxon>Actinomycetota</taxon>
        <taxon>Actinomycetes</taxon>
        <taxon>Propionibacteriales</taxon>
        <taxon>Nocardioidaceae</taxon>
        <taxon>Nocardioides</taxon>
    </lineage>
</organism>
<feature type="transmembrane region" description="Helical" evidence="1">
    <location>
        <begin position="263"/>
        <end position="282"/>
    </location>
</feature>
<dbReference type="EMBL" id="SDWT01000001">
    <property type="protein sequence ID" value="RYB93844.1"/>
    <property type="molecule type" value="Genomic_DNA"/>
</dbReference>
<feature type="signal peptide" evidence="2">
    <location>
        <begin position="1"/>
        <end position="27"/>
    </location>
</feature>
<name>A0A4Q2S0L9_9ACTN</name>
<evidence type="ECO:0000313" key="4">
    <source>
        <dbReference type="EMBL" id="RYB93844.1"/>
    </source>
</evidence>
<evidence type="ECO:0000256" key="2">
    <source>
        <dbReference type="SAM" id="SignalP"/>
    </source>
</evidence>
<dbReference type="InterPro" id="IPR025510">
    <property type="entry name" value="DUF4397"/>
</dbReference>